<keyword evidence="6" id="KW-1185">Reference proteome</keyword>
<dbReference type="EMBL" id="JACCBN010000001">
    <property type="protein sequence ID" value="NYD35236.1"/>
    <property type="molecule type" value="Genomic_DNA"/>
</dbReference>
<dbReference type="SUPFAM" id="SSF48008">
    <property type="entry name" value="GntR ligand-binding domain-like"/>
    <property type="match status" value="1"/>
</dbReference>
<dbReference type="InterPro" id="IPR036390">
    <property type="entry name" value="WH_DNA-bd_sf"/>
</dbReference>
<keyword evidence="2 5" id="KW-0238">DNA-binding</keyword>
<evidence type="ECO:0000256" key="1">
    <source>
        <dbReference type="ARBA" id="ARBA00023015"/>
    </source>
</evidence>
<gene>
    <name evidence="5" type="ORF">BJ983_001338</name>
</gene>
<dbReference type="RefSeq" id="WP_343053817.1">
    <property type="nucleotide sequence ID" value="NZ_BAABHP010000004.1"/>
</dbReference>
<accession>A0A7Y9DTH9</accession>
<keyword evidence="1" id="KW-0805">Transcription regulation</keyword>
<evidence type="ECO:0000313" key="5">
    <source>
        <dbReference type="EMBL" id="NYD35236.1"/>
    </source>
</evidence>
<dbReference type="Proteomes" id="UP000535890">
    <property type="component" value="Unassembled WGS sequence"/>
</dbReference>
<dbReference type="AlphaFoldDB" id="A0A7Y9DTH9"/>
<dbReference type="Pfam" id="PF00392">
    <property type="entry name" value="GntR"/>
    <property type="match status" value="1"/>
</dbReference>
<dbReference type="CDD" id="cd07377">
    <property type="entry name" value="WHTH_GntR"/>
    <property type="match status" value="1"/>
</dbReference>
<evidence type="ECO:0000313" key="6">
    <source>
        <dbReference type="Proteomes" id="UP000535890"/>
    </source>
</evidence>
<keyword evidence="3" id="KW-0804">Transcription</keyword>
<dbReference type="InterPro" id="IPR008920">
    <property type="entry name" value="TF_FadR/GntR_C"/>
</dbReference>
<dbReference type="GO" id="GO:0003700">
    <property type="term" value="F:DNA-binding transcription factor activity"/>
    <property type="evidence" value="ECO:0007669"/>
    <property type="project" value="InterPro"/>
</dbReference>
<dbReference type="GO" id="GO:0003677">
    <property type="term" value="F:DNA binding"/>
    <property type="evidence" value="ECO:0007669"/>
    <property type="project" value="UniProtKB-KW"/>
</dbReference>
<dbReference type="SMART" id="SM00345">
    <property type="entry name" value="HTH_GNTR"/>
    <property type="match status" value="1"/>
</dbReference>
<dbReference type="PANTHER" id="PTHR43537">
    <property type="entry name" value="TRANSCRIPTIONAL REGULATOR, GNTR FAMILY"/>
    <property type="match status" value="1"/>
</dbReference>
<protein>
    <submittedName>
        <fullName evidence="5">DNA-binding GntR family transcriptional regulator</fullName>
    </submittedName>
</protein>
<dbReference type="Gene3D" id="1.20.120.530">
    <property type="entry name" value="GntR ligand-binding domain-like"/>
    <property type="match status" value="1"/>
</dbReference>
<comment type="caution">
    <text evidence="5">The sequence shown here is derived from an EMBL/GenBank/DDBJ whole genome shotgun (WGS) entry which is preliminary data.</text>
</comment>
<proteinExistence type="predicted"/>
<dbReference type="SMART" id="SM00895">
    <property type="entry name" value="FCD"/>
    <property type="match status" value="1"/>
</dbReference>
<organism evidence="5 6">
    <name type="scientific">Actinomycetospora corticicola</name>
    <dbReference type="NCBI Taxonomy" id="663602"/>
    <lineage>
        <taxon>Bacteria</taxon>
        <taxon>Bacillati</taxon>
        <taxon>Actinomycetota</taxon>
        <taxon>Actinomycetes</taxon>
        <taxon>Pseudonocardiales</taxon>
        <taxon>Pseudonocardiaceae</taxon>
        <taxon>Actinomycetospora</taxon>
    </lineage>
</organism>
<dbReference type="PROSITE" id="PS50949">
    <property type="entry name" value="HTH_GNTR"/>
    <property type="match status" value="1"/>
</dbReference>
<sequence length="230" mass="24700">MTDPAGPALEALARVRTVQTSSTAERVADAVREQVVEGLLLPGVRLPEQALCDALSVSRNTLREAFSQLIAERILTREQHRGVFVATPGVADVRDVYRARRLVEPAAVRRGTQVDDPAGVKALRAAVEEGRAAAAGRDWAGVADANQHFHRAVVGLAGSARLDAWMALLLAEMRLIFHRVGAVEDFHAPYLERNAMVADLVEQGRPDEAATELEAYLADAEARIVGALGG</sequence>
<evidence type="ECO:0000256" key="3">
    <source>
        <dbReference type="ARBA" id="ARBA00023163"/>
    </source>
</evidence>
<reference evidence="5 6" key="1">
    <citation type="submission" date="2020-07" db="EMBL/GenBank/DDBJ databases">
        <title>Sequencing the genomes of 1000 actinobacteria strains.</title>
        <authorList>
            <person name="Klenk H.-P."/>
        </authorList>
    </citation>
    <scope>NUCLEOTIDE SEQUENCE [LARGE SCALE GENOMIC DNA]</scope>
    <source>
        <strain evidence="5 6">DSM 45772</strain>
    </source>
</reference>
<dbReference type="InterPro" id="IPR000524">
    <property type="entry name" value="Tscrpt_reg_HTH_GntR"/>
</dbReference>
<evidence type="ECO:0000256" key="2">
    <source>
        <dbReference type="ARBA" id="ARBA00023125"/>
    </source>
</evidence>
<feature type="domain" description="HTH gntR-type" evidence="4">
    <location>
        <begin position="21"/>
        <end position="88"/>
    </location>
</feature>
<dbReference type="Pfam" id="PF07729">
    <property type="entry name" value="FCD"/>
    <property type="match status" value="1"/>
</dbReference>
<dbReference type="InterPro" id="IPR036388">
    <property type="entry name" value="WH-like_DNA-bd_sf"/>
</dbReference>
<evidence type="ECO:0000259" key="4">
    <source>
        <dbReference type="PROSITE" id="PS50949"/>
    </source>
</evidence>
<dbReference type="PANTHER" id="PTHR43537:SF45">
    <property type="entry name" value="GNTR FAMILY REGULATORY PROTEIN"/>
    <property type="match status" value="1"/>
</dbReference>
<dbReference type="InterPro" id="IPR011711">
    <property type="entry name" value="GntR_C"/>
</dbReference>
<dbReference type="SUPFAM" id="SSF46785">
    <property type="entry name" value="Winged helix' DNA-binding domain"/>
    <property type="match status" value="1"/>
</dbReference>
<name>A0A7Y9DTH9_9PSEU</name>
<dbReference type="Gene3D" id="1.10.10.10">
    <property type="entry name" value="Winged helix-like DNA-binding domain superfamily/Winged helix DNA-binding domain"/>
    <property type="match status" value="1"/>
</dbReference>